<protein>
    <submittedName>
        <fullName evidence="2">UBN2 domain-containing protein</fullName>
    </submittedName>
</protein>
<evidence type="ECO:0000313" key="3">
    <source>
        <dbReference type="Proteomes" id="UP000321393"/>
    </source>
</evidence>
<name>A0A5A7US29_CUCMM</name>
<reference evidence="2 3" key="1">
    <citation type="submission" date="2019-08" db="EMBL/GenBank/DDBJ databases">
        <title>Draft genome sequences of two oriental melons (Cucumis melo L. var makuwa).</title>
        <authorList>
            <person name="Kwon S.-Y."/>
        </authorList>
    </citation>
    <scope>NUCLEOTIDE SEQUENCE [LARGE SCALE GENOMIC DNA]</scope>
    <source>
        <strain evidence="3">cv. SW 3</strain>
        <tissue evidence="2">Leaf</tissue>
    </source>
</reference>
<organism evidence="2 3">
    <name type="scientific">Cucumis melo var. makuwa</name>
    <name type="common">Oriental melon</name>
    <dbReference type="NCBI Taxonomy" id="1194695"/>
    <lineage>
        <taxon>Eukaryota</taxon>
        <taxon>Viridiplantae</taxon>
        <taxon>Streptophyta</taxon>
        <taxon>Embryophyta</taxon>
        <taxon>Tracheophyta</taxon>
        <taxon>Spermatophyta</taxon>
        <taxon>Magnoliopsida</taxon>
        <taxon>eudicotyledons</taxon>
        <taxon>Gunneridae</taxon>
        <taxon>Pentapetalae</taxon>
        <taxon>rosids</taxon>
        <taxon>fabids</taxon>
        <taxon>Cucurbitales</taxon>
        <taxon>Cucurbitaceae</taxon>
        <taxon>Benincaseae</taxon>
        <taxon>Cucumis</taxon>
    </lineage>
</organism>
<comment type="caution">
    <text evidence="2">The sequence shown here is derived from an EMBL/GenBank/DDBJ whole genome shotgun (WGS) entry which is preliminary data.</text>
</comment>
<feature type="compositionally biased region" description="Basic and acidic residues" evidence="1">
    <location>
        <begin position="221"/>
        <end position="230"/>
    </location>
</feature>
<dbReference type="Pfam" id="PF14223">
    <property type="entry name" value="Retrotran_gag_2"/>
    <property type="match status" value="1"/>
</dbReference>
<accession>A0A5A7US29</accession>
<gene>
    <name evidence="2" type="ORF">E6C27_scaffold186G00950</name>
</gene>
<proteinExistence type="predicted"/>
<feature type="region of interest" description="Disordered" evidence="1">
    <location>
        <begin position="204"/>
        <end position="262"/>
    </location>
</feature>
<dbReference type="AlphaFoldDB" id="A0A5A7US29"/>
<dbReference type="PANTHER" id="PTHR35317">
    <property type="entry name" value="OS04G0629600 PROTEIN"/>
    <property type="match status" value="1"/>
</dbReference>
<dbReference type="EMBL" id="SSTE01007511">
    <property type="protein sequence ID" value="KAA0056361.1"/>
    <property type="molecule type" value="Genomic_DNA"/>
</dbReference>
<dbReference type="PANTHER" id="PTHR35317:SF10">
    <property type="entry name" value="RNA-DIRECTED DNA POLYMERASE"/>
    <property type="match status" value="1"/>
</dbReference>
<dbReference type="OrthoDB" id="1929566at2759"/>
<dbReference type="Proteomes" id="UP000321393">
    <property type="component" value="Unassembled WGS sequence"/>
</dbReference>
<feature type="compositionally biased region" description="Polar residues" evidence="1">
    <location>
        <begin position="248"/>
        <end position="262"/>
    </location>
</feature>
<evidence type="ECO:0000313" key="2">
    <source>
        <dbReference type="EMBL" id="KAA0056361.1"/>
    </source>
</evidence>
<evidence type="ECO:0000256" key="1">
    <source>
        <dbReference type="SAM" id="MobiDB-lite"/>
    </source>
</evidence>
<sequence length="494" mass="55325">MTIANNIKSTIKKTEDAKEFMKSVEKCSQSESADKSLSGTLMSTLTNITFDGSRTIHEYILEMTNLAARLKTMGMKVNENFLVTFILNSLPLEYGPFHMNYNTLKDKWNVHELKSMLIQEEAKLKKPIIHYANLMGHKEARKKPEKKEWKGQSWTIKADVSLSLRLRHRRRLLPPHLVFPMQTEYRGELLSSAVVVGWRKDLNPSRELKPTREPASSPTRDASHKSELSRRLSQAVSQVKPKIEPSREPSQAELSCDPSQAELSREPSHLSHIFSLHFGSRKTGSYLSFLEGSRGLTLKFSGPTASSFGNSSLYSVDLLSVDSIEGHNQVSGKGFPTTGPRIEAGNVVIHRGLHVSNVTASCSLCAIGCKELFTDRHRCPDVRYIVVMLMGYVVDWNCMSMDFKVLRLDGLVWTEGLICASIGITRLIGVSFGITRLIRASFGSTRLMCAFYGTTRLLCRVRVQGGADQRGARRMCEGHMDAYGFLYASADVFC</sequence>